<evidence type="ECO:0000313" key="4">
    <source>
        <dbReference type="EMBL" id="AQS37788.1"/>
    </source>
</evidence>
<dbReference type="KEGG" id="spsw:Sps_02636"/>
<dbReference type="SMART" id="SM00862">
    <property type="entry name" value="Trans_reg_C"/>
    <property type="match status" value="1"/>
</dbReference>
<name>A0A1S6HQL8_9GAMM</name>
<dbReference type="EMBL" id="CP014782">
    <property type="protein sequence ID" value="AQS37788.1"/>
    <property type="molecule type" value="Genomic_DNA"/>
</dbReference>
<organism evidence="4 5">
    <name type="scientific">Shewanella psychrophila</name>
    <dbReference type="NCBI Taxonomy" id="225848"/>
    <lineage>
        <taxon>Bacteria</taxon>
        <taxon>Pseudomonadati</taxon>
        <taxon>Pseudomonadota</taxon>
        <taxon>Gammaproteobacteria</taxon>
        <taxon>Alteromonadales</taxon>
        <taxon>Shewanellaceae</taxon>
        <taxon>Shewanella</taxon>
    </lineage>
</organism>
<evidence type="ECO:0000256" key="2">
    <source>
        <dbReference type="PROSITE-ProRule" id="PRU01091"/>
    </source>
</evidence>
<gene>
    <name evidence="4" type="ORF">Sps_02636</name>
</gene>
<dbReference type="Gene3D" id="1.10.10.10">
    <property type="entry name" value="Winged helix-like DNA-binding domain superfamily/Winged helix DNA-binding domain"/>
    <property type="match status" value="1"/>
</dbReference>
<accession>A0A1S6HQL8</accession>
<evidence type="ECO:0000259" key="3">
    <source>
        <dbReference type="PROSITE" id="PS51755"/>
    </source>
</evidence>
<dbReference type="GO" id="GO:0006355">
    <property type="term" value="P:regulation of DNA-templated transcription"/>
    <property type="evidence" value="ECO:0007669"/>
    <property type="project" value="InterPro"/>
</dbReference>
<dbReference type="InterPro" id="IPR036388">
    <property type="entry name" value="WH-like_DNA-bd_sf"/>
</dbReference>
<dbReference type="GO" id="GO:0003677">
    <property type="term" value="F:DNA binding"/>
    <property type="evidence" value="ECO:0007669"/>
    <property type="project" value="UniProtKB-UniRule"/>
</dbReference>
<dbReference type="AlphaFoldDB" id="A0A1S6HQL8"/>
<proteinExistence type="predicted"/>
<dbReference type="PROSITE" id="PS51755">
    <property type="entry name" value="OMPR_PHOB"/>
    <property type="match status" value="1"/>
</dbReference>
<feature type="DNA-binding region" description="OmpR/PhoB-type" evidence="2">
    <location>
        <begin position="1"/>
        <end position="95"/>
    </location>
</feature>
<dbReference type="GO" id="GO:0000160">
    <property type="term" value="P:phosphorelay signal transduction system"/>
    <property type="evidence" value="ECO:0007669"/>
    <property type="project" value="InterPro"/>
</dbReference>
<keyword evidence="5" id="KW-1185">Reference proteome</keyword>
<dbReference type="Pfam" id="PF00486">
    <property type="entry name" value="Trans_reg_C"/>
    <property type="match status" value="1"/>
</dbReference>
<evidence type="ECO:0000256" key="1">
    <source>
        <dbReference type="ARBA" id="ARBA00023125"/>
    </source>
</evidence>
<dbReference type="SUPFAM" id="SSF46894">
    <property type="entry name" value="C-terminal effector domain of the bipartite response regulators"/>
    <property type="match status" value="1"/>
</dbReference>
<evidence type="ECO:0000313" key="5">
    <source>
        <dbReference type="Proteomes" id="UP000189545"/>
    </source>
</evidence>
<feature type="domain" description="OmpR/PhoB-type" evidence="3">
    <location>
        <begin position="1"/>
        <end position="95"/>
    </location>
</feature>
<keyword evidence="1 2" id="KW-0238">DNA-binding</keyword>
<reference evidence="4 5" key="1">
    <citation type="submission" date="2016-03" db="EMBL/GenBank/DDBJ databases">
        <title>Complete genome sequence of Shewanella psychrophila WP2, a deep sea bacterium isolated from west Pacific sediment.</title>
        <authorList>
            <person name="Xu G."/>
            <person name="Jian H."/>
        </authorList>
    </citation>
    <scope>NUCLEOTIDE SEQUENCE [LARGE SCALE GENOMIC DNA]</scope>
    <source>
        <strain evidence="4 5">WP2</strain>
    </source>
</reference>
<dbReference type="OrthoDB" id="6266241at2"/>
<dbReference type="InterPro" id="IPR016032">
    <property type="entry name" value="Sig_transdc_resp-reg_C-effctor"/>
</dbReference>
<dbReference type="Proteomes" id="UP000189545">
    <property type="component" value="Chromosome"/>
</dbReference>
<dbReference type="STRING" id="225848.Sps_02636"/>
<dbReference type="InterPro" id="IPR001867">
    <property type="entry name" value="OmpR/PhoB-type_DNA-bd"/>
</dbReference>
<protein>
    <submittedName>
        <fullName evidence="4">Transcriptional regulatory protein</fullName>
    </submittedName>
</protein>
<sequence>MQIGCCWFDMKRTTLSNQINDTSWKMPSVEFAVLELLVRFREQVLSKEQLLQQLPEEQRTPVKLQEAIDRLRFFLGEQSAPLLETIDDQGFILHTRMKASINHTLSGPLVGMTKQKYGLLIAQILLLIIFVHSIFDPSESIKYLNKREIITSSGVVSYYPVLNEGEAIADTEKRSSFFIKQLELCDSILWDDVFVSLTHNQRVTSIVLKRKNYSGTEVRNVKGVSPDASMDYVNPVWLKRTGICG</sequence>